<keyword evidence="1" id="KW-1133">Transmembrane helix</keyword>
<dbReference type="EMBL" id="ATGI01000020">
    <property type="protein sequence ID" value="EPF74374.1"/>
    <property type="molecule type" value="Genomic_DNA"/>
</dbReference>
<evidence type="ECO:0000259" key="3">
    <source>
        <dbReference type="Pfam" id="PF06761"/>
    </source>
</evidence>
<evidence type="ECO:0000256" key="1">
    <source>
        <dbReference type="SAM" id="Phobius"/>
    </source>
</evidence>
<feature type="domain" description="Type VI secretion system IcmF C-terminal" evidence="2">
    <location>
        <begin position="1061"/>
        <end position="1158"/>
    </location>
</feature>
<dbReference type="AlphaFoldDB" id="S3NJ62"/>
<dbReference type="SUPFAM" id="SSF52540">
    <property type="entry name" value="P-loop containing nucleoside triphosphate hydrolases"/>
    <property type="match status" value="1"/>
</dbReference>
<reference evidence="5 6" key="1">
    <citation type="submission" date="2013-06" db="EMBL/GenBank/DDBJ databases">
        <title>The Genome Sequence of Acinetobacter rudis CIP 110305.</title>
        <authorList>
            <consortium name="The Broad Institute Genome Sequencing Platform"/>
            <consortium name="The Broad Institute Genome Sequencing Center for Infectious Disease"/>
            <person name="Cerqueira G."/>
            <person name="Feldgarden M."/>
            <person name="Courvalin P."/>
            <person name="Perichon B."/>
            <person name="Grillot-Courvalin C."/>
            <person name="Clermont D."/>
            <person name="Rocha E."/>
            <person name="Yoon E.-J."/>
            <person name="Nemec A."/>
            <person name="Young S.K."/>
            <person name="Zeng Q."/>
            <person name="Gargeya S."/>
            <person name="Fitzgerald M."/>
            <person name="Abouelleil A."/>
            <person name="Alvarado L."/>
            <person name="Berlin A.M."/>
            <person name="Chapman S.B."/>
            <person name="Dewar J."/>
            <person name="Goldberg J."/>
            <person name="Griggs A."/>
            <person name="Gujja S."/>
            <person name="Hansen M."/>
            <person name="Howarth C."/>
            <person name="Imamovic A."/>
            <person name="Larimer J."/>
            <person name="McCowan C."/>
            <person name="Murphy C."/>
            <person name="Pearson M."/>
            <person name="Priest M."/>
            <person name="Roberts A."/>
            <person name="Saif S."/>
            <person name="Shea T."/>
            <person name="Sykes S."/>
            <person name="Wortman J."/>
            <person name="Nusbaum C."/>
            <person name="Birren B."/>
        </authorList>
    </citation>
    <scope>NUCLEOTIDE SEQUENCE [LARGE SCALE GENOMIC DNA]</scope>
    <source>
        <strain evidence="5 6">CIP 110305</strain>
    </source>
</reference>
<keyword evidence="6" id="KW-1185">Reference proteome</keyword>
<dbReference type="InterPro" id="IPR025743">
    <property type="entry name" value="TssM1_N"/>
</dbReference>
<dbReference type="RefSeq" id="WP_016655995.1">
    <property type="nucleotide sequence ID" value="NZ_KE340352.1"/>
</dbReference>
<dbReference type="HOGENOM" id="CLU_003353_2_1_6"/>
<dbReference type="Pfam" id="PF14331">
    <property type="entry name" value="IcmF-related_N"/>
    <property type="match status" value="1"/>
</dbReference>
<feature type="domain" description="Type VI secretion system component TssM1 N-terminal" evidence="4">
    <location>
        <begin position="202"/>
        <end position="461"/>
    </location>
</feature>
<dbReference type="InterPro" id="IPR027417">
    <property type="entry name" value="P-loop_NTPase"/>
</dbReference>
<keyword evidence="1" id="KW-0472">Membrane</keyword>
<accession>S3NJ62</accession>
<dbReference type="Proteomes" id="UP000014568">
    <property type="component" value="Unassembled WGS sequence"/>
</dbReference>
<dbReference type="InterPro" id="IPR010623">
    <property type="entry name" value="IcmF_C"/>
</dbReference>
<evidence type="ECO:0000313" key="6">
    <source>
        <dbReference type="Proteomes" id="UP000014568"/>
    </source>
</evidence>
<dbReference type="InterPro" id="IPR017731">
    <property type="entry name" value="TssM1-like"/>
</dbReference>
<gene>
    <name evidence="5" type="ORF">F945_01587</name>
</gene>
<evidence type="ECO:0000259" key="4">
    <source>
        <dbReference type="Pfam" id="PF14331"/>
    </source>
</evidence>
<evidence type="ECO:0000259" key="2">
    <source>
        <dbReference type="Pfam" id="PF06744"/>
    </source>
</evidence>
<dbReference type="STRING" id="632955.GCA_000829675_03198"/>
<organism evidence="5 6">
    <name type="scientific">Acinetobacter rudis CIP 110305</name>
    <dbReference type="NCBI Taxonomy" id="421052"/>
    <lineage>
        <taxon>Bacteria</taxon>
        <taxon>Pseudomonadati</taxon>
        <taxon>Pseudomonadota</taxon>
        <taxon>Gammaproteobacteria</taxon>
        <taxon>Moraxellales</taxon>
        <taxon>Moraxellaceae</taxon>
        <taxon>Acinetobacter</taxon>
    </lineage>
</organism>
<sequence>MGFLTMFSWVSMWSVFGLISIITTIWFAGPLIAIAENKPLESVLARVIAIVVVSLIFLGVYLYKLYKSRAMNQHVIDEIKASDLSEETPKKGPEKESDLKEQFNNIDLLLQKQEGKENKNIFQKLFGSSNEYIYQKPWFVVIGAPGVGKTTAILNSGLSFPIGSTDHVSKLAGTRDCDWFLTDEALLLDTAGRFVEQNDDQNNTNDWNELLGLLKRCRPKQPINGLVLMLSAEDILSANDDKIKQQLQQIRLRLQEMQTSFNTTFPLYIIVNKLDLVSGFNQYFNYLDDQERKKVFGVPLDPLSETTAEKINIMTDEIDRIVGRIQQNIFKSVSYNNQVNDPSDLAIGFSNEFNKFSHSLKSYLKRLLNLSRYDTDINLAGVYFTSAEQVEDQSFILDENQNTLMQPKYLNNISTKLSEKARSYFINDIFQILLLDTANIAGIDVVWLKKQRKIYWVGVVALGIVFIILLSLLIRAFNYNGKYLTEISKQLALLEVNSKKVDPTEISSVLNFTNSIYLLPKNNISTDLLDRSFSKNLGLGQHSDIEMAAFSKQQGLIDENVLPLISNEIENKLRGSIQSKDYKDIYNDLKAYLMLYDNKKYDKKYIYQWLLNNVILKTSTSPESVKSLEKLLSETVITPQKSYDAELVTIARELLANTDIAEIIMQDLSTHTKGLDQKGFPVTSFVTMGGVSANNIFRRVSDKTLNDPVNILYTKFGYKNIFLPYVNKRLVGFYKEEKWVIGNEAQMKSVDEVVTDIYRIYSQAYTTAWKNYIQDVRMVQPKDLQQAIVMSKQFSEKNSSLAGIIKGISLNTNLIDPVAVKSPQENQTKPELNELEKKATAQVNPKVMIDETKVQGYLENISGNFSQYQNLTQSSQESESQLDEIIRSINDLYVYLVALELSMQSEDQLMPDVRPLVNYRAQVNRLPDPFRPMLDAFVGKVTESSQAYKDSQMSSLVKQQDQMLQASCKSLVMNKYPFSSNAVQDLSIQELGQLFGKDGTYLTALSSNVTVSQNSKIPYRYFLDNNVITRTQPYKDAETINMQLFAGKNVPKVDVVMIIRAMDKEIDNLTISYDGQKYQYYHGPLNEVVLTWPVKENRFTLDATAANERPERLEVNGDWSLFRLIDKASKVINTPDGRGVLATFELGDKKVYIEFRAVSGKNPFNLSTLRAFKC</sequence>
<dbReference type="PATRIC" id="fig|421052.3.peg.1544"/>
<dbReference type="Gene3D" id="3.40.50.300">
    <property type="entry name" value="P-loop containing nucleotide triphosphate hydrolases"/>
    <property type="match status" value="1"/>
</dbReference>
<feature type="transmembrane region" description="Helical" evidence="1">
    <location>
        <begin position="44"/>
        <end position="63"/>
    </location>
</feature>
<feature type="transmembrane region" description="Helical" evidence="1">
    <location>
        <begin position="12"/>
        <end position="32"/>
    </location>
</feature>
<dbReference type="eggNOG" id="COG3523">
    <property type="taxonomic scope" value="Bacteria"/>
</dbReference>
<dbReference type="Pfam" id="PF06744">
    <property type="entry name" value="IcmF_C"/>
    <property type="match status" value="1"/>
</dbReference>
<dbReference type="PANTHER" id="PTHR36153:SF1">
    <property type="entry name" value="TYPE VI SECRETION SYSTEM COMPONENT TSSM1"/>
    <property type="match status" value="1"/>
</dbReference>
<proteinExistence type="predicted"/>
<dbReference type="InterPro" id="IPR009612">
    <property type="entry name" value="IcmF-rel"/>
</dbReference>
<evidence type="ECO:0000313" key="5">
    <source>
        <dbReference type="EMBL" id="EPF74374.1"/>
    </source>
</evidence>
<name>S3NJ62_9GAMM</name>
<dbReference type="OrthoDB" id="9758229at2"/>
<protein>
    <submittedName>
        <fullName evidence="5">Type VI secretion protein IcmF</fullName>
    </submittedName>
</protein>
<keyword evidence="1" id="KW-0812">Transmembrane</keyword>
<dbReference type="NCBIfam" id="TIGR03348">
    <property type="entry name" value="VI_IcmF"/>
    <property type="match status" value="1"/>
</dbReference>
<dbReference type="PANTHER" id="PTHR36153">
    <property type="entry name" value="INNER MEMBRANE PROTEIN-RELATED"/>
    <property type="match status" value="1"/>
</dbReference>
<dbReference type="InterPro" id="IPR053156">
    <property type="entry name" value="T6SS_TssM-like"/>
</dbReference>
<feature type="domain" description="IcmF-related" evidence="3">
    <location>
        <begin position="531"/>
        <end position="812"/>
    </location>
</feature>
<comment type="caution">
    <text evidence="5">The sequence shown here is derived from an EMBL/GenBank/DDBJ whole genome shotgun (WGS) entry which is preliminary data.</text>
</comment>
<feature type="transmembrane region" description="Helical" evidence="1">
    <location>
        <begin position="454"/>
        <end position="474"/>
    </location>
</feature>
<dbReference type="Pfam" id="PF06761">
    <property type="entry name" value="IcmF-related"/>
    <property type="match status" value="1"/>
</dbReference>